<dbReference type="AlphaFoldDB" id="A0A166CKA9"/>
<reference evidence="3" key="1">
    <citation type="journal article" date="2016" name="Nat. Genet.">
        <title>A high-quality carrot genome assembly provides new insights into carotenoid accumulation and asterid genome evolution.</title>
        <authorList>
            <person name="Iorizzo M."/>
            <person name="Ellison S."/>
            <person name="Senalik D."/>
            <person name="Zeng P."/>
            <person name="Satapoomin P."/>
            <person name="Huang J."/>
            <person name="Bowman M."/>
            <person name="Iovene M."/>
            <person name="Sanseverino W."/>
            <person name="Cavagnaro P."/>
            <person name="Yildiz M."/>
            <person name="Macko-Podgorni A."/>
            <person name="Moranska E."/>
            <person name="Grzebelus E."/>
            <person name="Grzebelus D."/>
            <person name="Ashrafi H."/>
            <person name="Zheng Z."/>
            <person name="Cheng S."/>
            <person name="Spooner D."/>
            <person name="Van Deynze A."/>
            <person name="Simon P."/>
        </authorList>
    </citation>
    <scope>NUCLEOTIDE SEQUENCE [LARGE SCALE GENOMIC DNA]</scope>
    <source>
        <tissue evidence="3">Leaf</tissue>
    </source>
</reference>
<proteinExistence type="predicted"/>
<dbReference type="InterPro" id="IPR043129">
    <property type="entry name" value="ATPase_NBD"/>
</dbReference>
<dbReference type="SUPFAM" id="SSF53067">
    <property type="entry name" value="Actin-like ATPase domain"/>
    <property type="match status" value="1"/>
</dbReference>
<dbReference type="PROSITE" id="PS00329">
    <property type="entry name" value="HSP70_2"/>
    <property type="match status" value="1"/>
</dbReference>
<dbReference type="FunFam" id="3.90.640.10:FF:000002">
    <property type="entry name" value="Heat shock 70 kDa"/>
    <property type="match status" value="1"/>
</dbReference>
<dbReference type="InterPro" id="IPR029047">
    <property type="entry name" value="HSP70_peptide-bd_sf"/>
</dbReference>
<dbReference type="SUPFAM" id="SSF100934">
    <property type="entry name" value="Heat shock protein 70kD (HSP70), C-terminal subdomain"/>
    <property type="match status" value="1"/>
</dbReference>
<dbReference type="PANTHER" id="PTHR19375">
    <property type="entry name" value="HEAT SHOCK PROTEIN 70KDA"/>
    <property type="match status" value="1"/>
</dbReference>
<dbReference type="PROSITE" id="PS01036">
    <property type="entry name" value="HSP70_3"/>
    <property type="match status" value="1"/>
</dbReference>
<dbReference type="Gene3D" id="2.60.34.10">
    <property type="entry name" value="Substrate Binding Domain Of DNAk, Chain A, domain 1"/>
    <property type="match status" value="1"/>
</dbReference>
<dbReference type="Gene3D" id="3.90.640.10">
    <property type="entry name" value="Actin, Chain A, domain 4"/>
    <property type="match status" value="1"/>
</dbReference>
<accession>A0A166CKA9</accession>
<protein>
    <recommendedName>
        <fullName evidence="4">Heat shock protein 70</fullName>
    </recommendedName>
</protein>
<evidence type="ECO:0008006" key="4">
    <source>
        <dbReference type="Google" id="ProtNLM"/>
    </source>
</evidence>
<dbReference type="InterPro" id="IPR029048">
    <property type="entry name" value="HSP70_C_sf"/>
</dbReference>
<dbReference type="PRINTS" id="PR00301">
    <property type="entry name" value="HEATSHOCK70"/>
</dbReference>
<dbReference type="GO" id="GO:0140662">
    <property type="term" value="F:ATP-dependent protein folding chaperone"/>
    <property type="evidence" value="ECO:0007669"/>
    <property type="project" value="InterPro"/>
</dbReference>
<sequence length="416" mass="47114">MIAGLNVLRILVEPTAAAVAYGLDKDLTSSMGVEKIVLIFDLGGGTFDVSLLKIEKDNFKVLATAGDTHLGGEDFDNRLLNYFVKDFKEKHRKEIGQNAKALRKLRNACEKAKRFLSRNVTTTIDVDSLFEGIDYCTNISRSKFEDLNMDLFRSCVETVKKCLEDARMDKSRVHDIVLVGGSSRIPKLQELLRHFFNGKELCKSINPDEAIAYGAAVQAAILSGEGDNKIKDLVLVDVTPLSLGIAVGDVLMSVVIPRNTTIANSMKELYTTAYDDQTSIIISIFEGERARTKDNNFLGEFILTGVPPGPREEEIERMVQDAEHFKAEDEEFRRKMKAMKEFEDYVYDMRDCTERNNNLEPSVKQKISYYFKEAIQWLDANRNAEIFEYEYKKQQFEAVCNLLIPSSEDIKIEKAS</sequence>
<dbReference type="InterPro" id="IPR018181">
    <property type="entry name" value="Heat_shock_70_CS"/>
</dbReference>
<dbReference type="GO" id="GO:0005524">
    <property type="term" value="F:ATP binding"/>
    <property type="evidence" value="ECO:0007669"/>
    <property type="project" value="UniProtKB-KW"/>
</dbReference>
<evidence type="ECO:0000313" key="3">
    <source>
        <dbReference type="EMBL" id="KZN04008.1"/>
    </source>
</evidence>
<dbReference type="Gramene" id="KZN04008">
    <property type="protein sequence ID" value="KZN04008"/>
    <property type="gene ID" value="DCAR_004806"/>
</dbReference>
<keyword evidence="1" id="KW-0547">Nucleotide-binding</keyword>
<dbReference type="Gene3D" id="3.30.420.40">
    <property type="match status" value="2"/>
</dbReference>
<dbReference type="STRING" id="79200.A0A166CKA9"/>
<name>A0A166CKA9_DAUCS</name>
<dbReference type="Gene3D" id="1.20.1270.10">
    <property type="match status" value="1"/>
</dbReference>
<evidence type="ECO:0000256" key="1">
    <source>
        <dbReference type="ARBA" id="ARBA00022741"/>
    </source>
</evidence>
<organism evidence="3">
    <name type="scientific">Daucus carota subsp. sativus</name>
    <name type="common">Carrot</name>
    <dbReference type="NCBI Taxonomy" id="79200"/>
    <lineage>
        <taxon>Eukaryota</taxon>
        <taxon>Viridiplantae</taxon>
        <taxon>Streptophyta</taxon>
        <taxon>Embryophyta</taxon>
        <taxon>Tracheophyta</taxon>
        <taxon>Spermatophyta</taxon>
        <taxon>Magnoliopsida</taxon>
        <taxon>eudicotyledons</taxon>
        <taxon>Gunneridae</taxon>
        <taxon>Pentapetalae</taxon>
        <taxon>asterids</taxon>
        <taxon>campanulids</taxon>
        <taxon>Apiales</taxon>
        <taxon>Apiaceae</taxon>
        <taxon>Apioideae</taxon>
        <taxon>Scandiceae</taxon>
        <taxon>Daucinae</taxon>
        <taxon>Daucus</taxon>
        <taxon>Daucus sect. Daucus</taxon>
    </lineage>
</organism>
<dbReference type="SUPFAM" id="SSF100920">
    <property type="entry name" value="Heat shock protein 70kD (HSP70), peptide-binding domain"/>
    <property type="match status" value="1"/>
</dbReference>
<comment type="caution">
    <text evidence="3">The sequence shown here is derived from an EMBL/GenBank/DDBJ whole genome shotgun (WGS) entry which is preliminary data.</text>
</comment>
<dbReference type="Pfam" id="PF00012">
    <property type="entry name" value="HSP70"/>
    <property type="match status" value="2"/>
</dbReference>
<dbReference type="EMBL" id="LNRQ01000002">
    <property type="protein sequence ID" value="KZN04008.1"/>
    <property type="molecule type" value="Genomic_DNA"/>
</dbReference>
<gene>
    <name evidence="3" type="ORF">DCAR_004806</name>
</gene>
<evidence type="ECO:0000256" key="2">
    <source>
        <dbReference type="ARBA" id="ARBA00022840"/>
    </source>
</evidence>
<keyword evidence="2" id="KW-0067">ATP-binding</keyword>
<dbReference type="InterPro" id="IPR013126">
    <property type="entry name" value="Hsp_70_fam"/>
</dbReference>